<organism evidence="2 3">
    <name type="scientific">Myripristis murdjan</name>
    <name type="common">pinecone soldierfish</name>
    <dbReference type="NCBI Taxonomy" id="586833"/>
    <lineage>
        <taxon>Eukaryota</taxon>
        <taxon>Metazoa</taxon>
        <taxon>Chordata</taxon>
        <taxon>Craniata</taxon>
        <taxon>Vertebrata</taxon>
        <taxon>Euteleostomi</taxon>
        <taxon>Actinopterygii</taxon>
        <taxon>Neopterygii</taxon>
        <taxon>Teleostei</taxon>
        <taxon>Neoteleostei</taxon>
        <taxon>Acanthomorphata</taxon>
        <taxon>Holocentriformes</taxon>
        <taxon>Holocentridae</taxon>
        <taxon>Myripristis</taxon>
    </lineage>
</organism>
<feature type="compositionally biased region" description="Low complexity" evidence="1">
    <location>
        <begin position="306"/>
        <end position="316"/>
    </location>
</feature>
<dbReference type="GeneTree" id="ENSGT00940000156521"/>
<protein>
    <submittedName>
        <fullName evidence="2">Uncharacterized protein</fullName>
    </submittedName>
</protein>
<reference evidence="2" key="1">
    <citation type="submission" date="2019-06" db="EMBL/GenBank/DDBJ databases">
        <authorList>
            <consortium name="Wellcome Sanger Institute Data Sharing"/>
        </authorList>
    </citation>
    <scope>NUCLEOTIDE SEQUENCE [LARGE SCALE GENOMIC DNA]</scope>
</reference>
<feature type="region of interest" description="Disordered" evidence="1">
    <location>
        <begin position="515"/>
        <end position="539"/>
    </location>
</feature>
<dbReference type="PANTHER" id="PTHR45924:SF4">
    <property type="entry name" value="PLECKSTRIN HOMOLOGY DOMAIN-CONTAINING FAMILY G MEMBER 3"/>
    <property type="match status" value="1"/>
</dbReference>
<feature type="compositionally biased region" description="Polar residues" evidence="1">
    <location>
        <begin position="161"/>
        <end position="177"/>
    </location>
</feature>
<evidence type="ECO:0000256" key="1">
    <source>
        <dbReference type="SAM" id="MobiDB-lite"/>
    </source>
</evidence>
<keyword evidence="3" id="KW-1185">Reference proteome</keyword>
<dbReference type="AlphaFoldDB" id="A0A667Z9K5"/>
<dbReference type="Proteomes" id="UP000472263">
    <property type="component" value="Chromosome 22"/>
</dbReference>
<dbReference type="PANTHER" id="PTHR45924">
    <property type="entry name" value="FI17866P1"/>
    <property type="match status" value="1"/>
</dbReference>
<sequence>MFQVSMEEMPHPNFAPKTESNPKLEGNYSQCPESPVVFPSHPQEGDTPELEDISSRGTGEDEEGESDSSGLQVEETSVLTNSEFSEEEEEVFSDNKSILPPSVLDQAGVIAERFVSSLSRRSSLVSEDLHSLDCSSSPLGSEISNNPFLCINFEEKTQVLTSSSLEPQLTPGANQSPPAHEPAPHPLMEVERRSTLSKQDRLLIHKIRRYYENAEHQDANFSIKRRESLSYIPAGLVRHLSRQLNSIPQDQAAPIHRRGTSHNRPTSWSVFDLPGLEKNQRMDIEEKEEPLCILEETKISTVSEGSPISTPTTITTKEGGSGKDSWLSKTPKSQDKSRARASLPKIISLRSSMDDDQILQDMGKMKNKVFQLARQYSQRIKSNRPVNMPAVHEEKTQWREKGKTNLTLPLNTHDHMIIHELRSPVPAQTPSSGASSEVTSPNTLLATSPVQTDTFHWPDVQELRSKYARSRLEPGASHHTKVARSCSVPERMLECCTDTSSSSLWKPISFSTNCSDSSDPHRALMDSPDAQPRTVYQDRSSQVKDWFQPQHQPPLCRWSSLDHMLVTRPLHEVQNLQEPVRSCYIASQPALPSEHKVVIVERVPGARPREHELTTRENSKLQDKGSLLREGLDCAKKSVVLSSGKKTESNLVKNLREKFQSLSSSS</sequence>
<name>A0A667Z9K5_9TELE</name>
<reference evidence="2" key="2">
    <citation type="submission" date="2025-08" db="UniProtKB">
        <authorList>
            <consortium name="Ensembl"/>
        </authorList>
    </citation>
    <scope>IDENTIFICATION</scope>
</reference>
<evidence type="ECO:0000313" key="2">
    <source>
        <dbReference type="Ensembl" id="ENSMMDP00005037007.1"/>
    </source>
</evidence>
<reference evidence="2" key="3">
    <citation type="submission" date="2025-09" db="UniProtKB">
        <authorList>
            <consortium name="Ensembl"/>
        </authorList>
    </citation>
    <scope>IDENTIFICATION</scope>
</reference>
<accession>A0A667Z9K5</accession>
<feature type="region of interest" description="Disordered" evidence="1">
    <location>
        <begin position="1"/>
        <end position="94"/>
    </location>
</feature>
<dbReference type="GO" id="GO:0005085">
    <property type="term" value="F:guanyl-nucleotide exchange factor activity"/>
    <property type="evidence" value="ECO:0007669"/>
    <property type="project" value="TreeGrafter"/>
</dbReference>
<evidence type="ECO:0000313" key="3">
    <source>
        <dbReference type="Proteomes" id="UP000472263"/>
    </source>
</evidence>
<proteinExistence type="predicted"/>
<dbReference type="Ensembl" id="ENSMMDT00005037802.1">
    <property type="protein sequence ID" value="ENSMMDP00005037007.1"/>
    <property type="gene ID" value="ENSMMDG00005017302.1"/>
</dbReference>
<feature type="region of interest" description="Disordered" evidence="1">
    <location>
        <begin position="302"/>
        <end position="341"/>
    </location>
</feature>
<dbReference type="GO" id="GO:2000114">
    <property type="term" value="P:regulation of establishment of cell polarity"/>
    <property type="evidence" value="ECO:0007669"/>
    <property type="project" value="TreeGrafter"/>
</dbReference>
<dbReference type="GO" id="GO:0031267">
    <property type="term" value="F:small GTPase binding"/>
    <property type="evidence" value="ECO:0007669"/>
    <property type="project" value="TreeGrafter"/>
</dbReference>
<dbReference type="InParanoid" id="A0A667Z9K5"/>
<feature type="region of interest" description="Disordered" evidence="1">
    <location>
        <begin position="161"/>
        <end position="185"/>
    </location>
</feature>